<dbReference type="Pfam" id="PF03168">
    <property type="entry name" value="LEA_2"/>
    <property type="match status" value="1"/>
</dbReference>
<accession>A0A833VRK2</accession>
<dbReference type="InterPro" id="IPR044839">
    <property type="entry name" value="NDR1-like"/>
</dbReference>
<protein>
    <recommendedName>
        <fullName evidence="7">Late embryogenesis abundant protein LEA-2 subgroup domain-containing protein</fullName>
    </recommendedName>
</protein>
<comment type="subcellular location">
    <subcellularLocation>
        <location evidence="1">Membrane</location>
        <topology evidence="1">Single-pass membrane protein</topology>
    </subcellularLocation>
</comment>
<feature type="compositionally biased region" description="Low complexity" evidence="5">
    <location>
        <begin position="25"/>
        <end position="35"/>
    </location>
</feature>
<dbReference type="PANTHER" id="PTHR31234:SF61">
    <property type="entry name" value="OS01G0574800 PROTEIN"/>
    <property type="match status" value="1"/>
</dbReference>
<evidence type="ECO:0000256" key="6">
    <source>
        <dbReference type="SAM" id="Phobius"/>
    </source>
</evidence>
<proteinExistence type="predicted"/>
<dbReference type="GO" id="GO:0098542">
    <property type="term" value="P:defense response to other organism"/>
    <property type="evidence" value="ECO:0007669"/>
    <property type="project" value="InterPro"/>
</dbReference>
<evidence type="ECO:0000259" key="7">
    <source>
        <dbReference type="Pfam" id="PF03168"/>
    </source>
</evidence>
<evidence type="ECO:0000256" key="2">
    <source>
        <dbReference type="ARBA" id="ARBA00022692"/>
    </source>
</evidence>
<evidence type="ECO:0000313" key="8">
    <source>
        <dbReference type="EMBL" id="KAF3332009.1"/>
    </source>
</evidence>
<name>A0A833VRK2_9POAL</name>
<evidence type="ECO:0000256" key="4">
    <source>
        <dbReference type="ARBA" id="ARBA00023136"/>
    </source>
</evidence>
<keyword evidence="3 6" id="KW-1133">Transmembrane helix</keyword>
<keyword evidence="9" id="KW-1185">Reference proteome</keyword>
<feature type="domain" description="Late embryogenesis abundant protein LEA-2 subgroup" evidence="7">
    <location>
        <begin position="135"/>
        <end position="235"/>
    </location>
</feature>
<feature type="region of interest" description="Disordered" evidence="5">
    <location>
        <begin position="1"/>
        <end position="45"/>
    </location>
</feature>
<gene>
    <name evidence="8" type="ORF">FCM35_KLT03415</name>
</gene>
<dbReference type="OrthoDB" id="777167at2759"/>
<dbReference type="Gene3D" id="2.60.40.1820">
    <property type="match status" value="1"/>
</dbReference>
<sequence>MGDRAYATSGSAQNPLPTPPGRTVNGAATNGTAAPKPIPAVPPRVPAVPPYQYRPKPYPPPSRSRYRSRRNWCCTCCLWFTLILIGLVFLAAIAAGVLYVLYHPRKPTFNVTSLRLTSLNVSSSSDLLSARLNFTVTARNPNQKIFFSYGDVSISAYSNSVDLADGSIPAFLLDPNNVTIIPVSLSSSGRSVDPSEATDLMKRKSYPLEIVLDTKAGVKIGRLRSFKIAIRVSCTGISAGVSKVVSMAPSPSPKLLPPPPPSIDAKCKPKIKILSWTF</sequence>
<evidence type="ECO:0000313" key="9">
    <source>
        <dbReference type="Proteomes" id="UP000623129"/>
    </source>
</evidence>
<keyword evidence="4 6" id="KW-0472">Membrane</keyword>
<evidence type="ECO:0000256" key="3">
    <source>
        <dbReference type="ARBA" id="ARBA00022989"/>
    </source>
</evidence>
<feature type="transmembrane region" description="Helical" evidence="6">
    <location>
        <begin position="72"/>
        <end position="102"/>
    </location>
</feature>
<feature type="compositionally biased region" description="Pro residues" evidence="5">
    <location>
        <begin position="36"/>
        <end position="45"/>
    </location>
</feature>
<dbReference type="SUPFAM" id="SSF117070">
    <property type="entry name" value="LEA14-like"/>
    <property type="match status" value="1"/>
</dbReference>
<dbReference type="Proteomes" id="UP000623129">
    <property type="component" value="Unassembled WGS sequence"/>
</dbReference>
<evidence type="ECO:0000256" key="1">
    <source>
        <dbReference type="ARBA" id="ARBA00004167"/>
    </source>
</evidence>
<dbReference type="AlphaFoldDB" id="A0A833VRK2"/>
<dbReference type="EMBL" id="SWLB01000012">
    <property type="protein sequence ID" value="KAF3332009.1"/>
    <property type="molecule type" value="Genomic_DNA"/>
</dbReference>
<comment type="caution">
    <text evidence="8">The sequence shown here is derived from an EMBL/GenBank/DDBJ whole genome shotgun (WGS) entry which is preliminary data.</text>
</comment>
<reference evidence="8" key="1">
    <citation type="submission" date="2020-01" db="EMBL/GenBank/DDBJ databases">
        <title>Genome sequence of Kobresia littledalei, the first chromosome-level genome in the family Cyperaceae.</title>
        <authorList>
            <person name="Qu G."/>
        </authorList>
    </citation>
    <scope>NUCLEOTIDE SEQUENCE</scope>
    <source>
        <strain evidence="8">C.B.Clarke</strain>
        <tissue evidence="8">Leaf</tissue>
    </source>
</reference>
<dbReference type="InterPro" id="IPR004864">
    <property type="entry name" value="LEA_2"/>
</dbReference>
<dbReference type="GO" id="GO:0005886">
    <property type="term" value="C:plasma membrane"/>
    <property type="evidence" value="ECO:0007669"/>
    <property type="project" value="TreeGrafter"/>
</dbReference>
<evidence type="ECO:0000256" key="5">
    <source>
        <dbReference type="SAM" id="MobiDB-lite"/>
    </source>
</evidence>
<organism evidence="8 9">
    <name type="scientific">Carex littledalei</name>
    <dbReference type="NCBI Taxonomy" id="544730"/>
    <lineage>
        <taxon>Eukaryota</taxon>
        <taxon>Viridiplantae</taxon>
        <taxon>Streptophyta</taxon>
        <taxon>Embryophyta</taxon>
        <taxon>Tracheophyta</taxon>
        <taxon>Spermatophyta</taxon>
        <taxon>Magnoliopsida</taxon>
        <taxon>Liliopsida</taxon>
        <taxon>Poales</taxon>
        <taxon>Cyperaceae</taxon>
        <taxon>Cyperoideae</taxon>
        <taxon>Cariceae</taxon>
        <taxon>Carex</taxon>
        <taxon>Carex subgen. Euthyceras</taxon>
    </lineage>
</organism>
<keyword evidence="2 6" id="KW-0812">Transmembrane</keyword>
<dbReference type="PANTHER" id="PTHR31234">
    <property type="entry name" value="LATE EMBRYOGENESIS ABUNDANT (LEA) HYDROXYPROLINE-RICH GLYCOPROTEIN FAMILY"/>
    <property type="match status" value="1"/>
</dbReference>